<organism evidence="4 5">
    <name type="scientific">Thiomonas arsenitoxydans (strain DSM 22701 / CIP 110005 / 3As)</name>
    <dbReference type="NCBI Taxonomy" id="426114"/>
    <lineage>
        <taxon>Bacteria</taxon>
        <taxon>Pseudomonadati</taxon>
        <taxon>Pseudomonadota</taxon>
        <taxon>Betaproteobacteria</taxon>
        <taxon>Burkholderiales</taxon>
        <taxon>Thiomonas</taxon>
    </lineage>
</organism>
<evidence type="ECO:0000256" key="1">
    <source>
        <dbReference type="ARBA" id="ARBA00007430"/>
    </source>
</evidence>
<keyword evidence="2" id="KW-1133">Transmembrane helix</keyword>
<dbReference type="AlphaFoldDB" id="A0A8I1MYH5"/>
<accession>A0A8I1MYH5</accession>
<feature type="transmembrane region" description="Helical" evidence="2">
    <location>
        <begin position="79"/>
        <end position="102"/>
    </location>
</feature>
<dbReference type="CDD" id="cd05237">
    <property type="entry name" value="UDP_invert_4-6DH_SDR_e"/>
    <property type="match status" value="1"/>
</dbReference>
<comment type="similarity">
    <text evidence="1">Belongs to the polysaccharide synthase family.</text>
</comment>
<feature type="transmembrane region" description="Helical" evidence="2">
    <location>
        <begin position="45"/>
        <end position="67"/>
    </location>
</feature>
<dbReference type="RefSeq" id="WP_276732083.1">
    <property type="nucleotide sequence ID" value="NZ_JAFKMR010000029.1"/>
</dbReference>
<evidence type="ECO:0000259" key="3">
    <source>
        <dbReference type="Pfam" id="PF02719"/>
    </source>
</evidence>
<evidence type="ECO:0000256" key="2">
    <source>
        <dbReference type="SAM" id="Phobius"/>
    </source>
</evidence>
<evidence type="ECO:0000313" key="5">
    <source>
        <dbReference type="Proteomes" id="UP000664800"/>
    </source>
</evidence>
<dbReference type="EMBL" id="JAFKMR010000029">
    <property type="protein sequence ID" value="MBN8745360.1"/>
    <property type="molecule type" value="Genomic_DNA"/>
</dbReference>
<dbReference type="Proteomes" id="UP000664800">
    <property type="component" value="Unassembled WGS sequence"/>
</dbReference>
<reference evidence="4" key="1">
    <citation type="submission" date="2021-02" db="EMBL/GenBank/DDBJ databases">
        <title>Thiocyanate and organic carbon inputs drive convergent selection for specific autotrophic Afipia and Thiobacillus strains within complex microbiomes.</title>
        <authorList>
            <person name="Huddy R.J."/>
            <person name="Sachdeva R."/>
            <person name="Kadzinga F."/>
            <person name="Kantor R.S."/>
            <person name="Harrison S.T.L."/>
            <person name="Banfield J.F."/>
        </authorList>
    </citation>
    <scope>NUCLEOTIDE SEQUENCE</scope>
    <source>
        <strain evidence="4">SCN18_13_7_16_R3_B_64_19</strain>
    </source>
</reference>
<keyword evidence="2" id="KW-0812">Transmembrane</keyword>
<dbReference type="InterPro" id="IPR051203">
    <property type="entry name" value="Polysaccharide_Synthase-Rel"/>
</dbReference>
<gene>
    <name evidence="4" type="ORF">J0I24_13825</name>
</gene>
<name>A0A8I1MYH5_THIA3</name>
<sequence length="611" mass="65330">MRFSTRAIWRPAAADALLVALTWLLAFLFRFSLLRNDAPVNLAQILWISTPLAAVVWVAALAGLGVYRTPWRHTSVPEFKRLASAMIVAALALAAVLLLLRLPNFPRSIVLLHPLFAGAALLGLRLGARILAEGRLTRSTAQGKPLLVLGTLDEAARALQSLRSSKGWQVAALISPNRGEVGRSVQGVRVAGSVDDLAHVAQAQGASHALIASEPGSPARRELLLQASDAHLALLTLPRADDWLQSGGSAGGGQAPRQVELADLLGRAAVQLDVRGLSSLLAGQVALVTGAGGSIGSELCRQIARFGVRQLVCIDSSEIAIYALEQEFKARFPELAVRYYTANVREPERLLDLFKRHRPAVVLHAAAYKHVPLMEDDNAIEALRTNVLGTLGAARAATASGAQRFVLISTDKAVNPTNVMGASKRLAELALQAHAAQHPDTHCCAVRFGNVLGSSGSVVPRFAAQIAAGGPVTVTHPEIVRYFMTIPEAAQLVLQAGLMGESGNIFVLDMGEPVKIVDLARLMIRLSNKTEEEIPIHFTGLRPGEKLFEELLADDETTLPTPHPKLRVARQAEQDPIDLQALELWIAASGAQSPAQIKAALHALVPEYTPQ</sequence>
<dbReference type="InterPro" id="IPR003869">
    <property type="entry name" value="Polysac_CapD-like"/>
</dbReference>
<feature type="transmembrane region" description="Helical" evidence="2">
    <location>
        <begin position="12"/>
        <end position="33"/>
    </location>
</feature>
<dbReference type="Pfam" id="PF02719">
    <property type="entry name" value="Polysacc_synt_2"/>
    <property type="match status" value="1"/>
</dbReference>
<dbReference type="PANTHER" id="PTHR43318">
    <property type="entry name" value="UDP-N-ACETYLGLUCOSAMINE 4,6-DEHYDRATASE"/>
    <property type="match status" value="1"/>
</dbReference>
<dbReference type="PANTHER" id="PTHR43318:SF1">
    <property type="entry name" value="POLYSACCHARIDE BIOSYNTHESIS PROTEIN EPSC-RELATED"/>
    <property type="match status" value="1"/>
</dbReference>
<keyword evidence="2" id="KW-0472">Membrane</keyword>
<evidence type="ECO:0000313" key="4">
    <source>
        <dbReference type="EMBL" id="MBN8745360.1"/>
    </source>
</evidence>
<dbReference type="Gene3D" id="3.40.50.720">
    <property type="entry name" value="NAD(P)-binding Rossmann-like Domain"/>
    <property type="match status" value="2"/>
</dbReference>
<dbReference type="InterPro" id="IPR036291">
    <property type="entry name" value="NAD(P)-bd_dom_sf"/>
</dbReference>
<protein>
    <submittedName>
        <fullName evidence="4">Polysaccharide biosynthesis protein</fullName>
    </submittedName>
</protein>
<feature type="transmembrane region" description="Helical" evidence="2">
    <location>
        <begin position="108"/>
        <end position="128"/>
    </location>
</feature>
<proteinExistence type="inferred from homology"/>
<dbReference type="SUPFAM" id="SSF51735">
    <property type="entry name" value="NAD(P)-binding Rossmann-fold domains"/>
    <property type="match status" value="1"/>
</dbReference>
<comment type="caution">
    <text evidence="4">The sequence shown here is derived from an EMBL/GenBank/DDBJ whole genome shotgun (WGS) entry which is preliminary data.</text>
</comment>
<feature type="domain" description="Polysaccharide biosynthesis protein CapD-like" evidence="3">
    <location>
        <begin position="287"/>
        <end position="569"/>
    </location>
</feature>